<evidence type="ECO:0008006" key="5">
    <source>
        <dbReference type="Google" id="ProtNLM"/>
    </source>
</evidence>
<name>A0ABR4IDD0_9EURO</name>
<dbReference type="InterPro" id="IPR038903">
    <property type="entry name" value="Allergen_Asp_f_4"/>
</dbReference>
<feature type="compositionally biased region" description="Low complexity" evidence="1">
    <location>
        <begin position="138"/>
        <end position="161"/>
    </location>
</feature>
<evidence type="ECO:0000256" key="2">
    <source>
        <dbReference type="SAM" id="SignalP"/>
    </source>
</evidence>
<dbReference type="PANTHER" id="PTHR42039:SF2">
    <property type="entry name" value="ALLERGEN ASP F4 (AFU_ORTHOLOGUE AFUA_2G03830)-RELATED"/>
    <property type="match status" value="1"/>
</dbReference>
<feature type="compositionally biased region" description="Low complexity" evidence="1">
    <location>
        <begin position="70"/>
        <end position="131"/>
    </location>
</feature>
<accession>A0ABR4IDD0</accession>
<feature type="chain" id="PRO_5045517070" description="Allergen Asp f 4" evidence="2">
    <location>
        <begin position="19"/>
        <end position="380"/>
    </location>
</feature>
<proteinExistence type="predicted"/>
<comment type="caution">
    <text evidence="3">The sequence shown here is derived from an EMBL/GenBank/DDBJ whole genome shotgun (WGS) entry which is preliminary data.</text>
</comment>
<sequence>MQWKSLVFILATAGSALARSHGQHKHRHGVRHEHEVEARALEATQDLGGFFDLEPITVTETAWECCTTSSLSTSTPTVAPTVAPTSTEVPTEAPVETPTETPVEPPVETSTSTPVPTETEPTSTATPVPTEVPEPEPETSTSTIAPTTTTALASSTTALESSNWTDFPSGDFCFDGFGGRTEHAETGNKFTYEGNVGVPWGSNILEVSAAKAAEYKYVVQFHGSKTDTWTVVIWNKIGPDMKMTGWYGNSAVSFTLEPNEIRYVAFDEDSQGSWGAAKGDSLPTDQYGGYSCTWGEFDLGSAVNGGWSGWDVSAIQAEASSSHIQGMKMCSHLGDNCSIITTGATKVQDAYMEKDKWADGIGGKVVPGPVRIVTHLDYDE</sequence>
<dbReference type="EMBL" id="JBFXLS010000034">
    <property type="protein sequence ID" value="KAL2825751.1"/>
    <property type="molecule type" value="Genomic_DNA"/>
</dbReference>
<gene>
    <name evidence="3" type="ORF">BDW59DRAFT_69941</name>
</gene>
<feature type="signal peptide" evidence="2">
    <location>
        <begin position="1"/>
        <end position="18"/>
    </location>
</feature>
<dbReference type="PANTHER" id="PTHR42039">
    <property type="entry name" value="PUTATIVE (AFU_ORTHOLOGUE AFUA_3G02940)-RELATED"/>
    <property type="match status" value="1"/>
</dbReference>
<organism evidence="3 4">
    <name type="scientific">Aspergillus cavernicola</name>
    <dbReference type="NCBI Taxonomy" id="176166"/>
    <lineage>
        <taxon>Eukaryota</taxon>
        <taxon>Fungi</taxon>
        <taxon>Dikarya</taxon>
        <taxon>Ascomycota</taxon>
        <taxon>Pezizomycotina</taxon>
        <taxon>Eurotiomycetes</taxon>
        <taxon>Eurotiomycetidae</taxon>
        <taxon>Eurotiales</taxon>
        <taxon>Aspergillaceae</taxon>
        <taxon>Aspergillus</taxon>
        <taxon>Aspergillus subgen. Nidulantes</taxon>
    </lineage>
</organism>
<feature type="region of interest" description="Disordered" evidence="1">
    <location>
        <begin position="70"/>
        <end position="161"/>
    </location>
</feature>
<keyword evidence="2" id="KW-0732">Signal</keyword>
<reference evidence="3 4" key="1">
    <citation type="submission" date="2024-07" db="EMBL/GenBank/DDBJ databases">
        <title>Section-level genome sequencing and comparative genomics of Aspergillus sections Usti and Cavernicolus.</title>
        <authorList>
            <consortium name="Lawrence Berkeley National Laboratory"/>
            <person name="Nybo J.L."/>
            <person name="Vesth T.C."/>
            <person name="Theobald S."/>
            <person name="Frisvad J.C."/>
            <person name="Larsen T.O."/>
            <person name="Kjaerboelling I."/>
            <person name="Rothschild-Mancinelli K."/>
            <person name="Lyhne E.K."/>
            <person name="Kogle M.E."/>
            <person name="Barry K."/>
            <person name="Clum A."/>
            <person name="Na H."/>
            <person name="Ledsgaard L."/>
            <person name="Lin J."/>
            <person name="Lipzen A."/>
            <person name="Kuo A."/>
            <person name="Riley R."/>
            <person name="Mondo S."/>
            <person name="LaButti K."/>
            <person name="Haridas S."/>
            <person name="Pangalinan J."/>
            <person name="Salamov A.A."/>
            <person name="Simmons B.A."/>
            <person name="Magnuson J.K."/>
            <person name="Chen J."/>
            <person name="Drula E."/>
            <person name="Henrissat B."/>
            <person name="Wiebenga A."/>
            <person name="Lubbers R.J."/>
            <person name="Gomes A.C."/>
            <person name="Makela M.R."/>
            <person name="Stajich J."/>
            <person name="Grigoriev I.V."/>
            <person name="Mortensen U.H."/>
            <person name="De vries R.P."/>
            <person name="Baker S.E."/>
            <person name="Andersen M.R."/>
        </authorList>
    </citation>
    <scope>NUCLEOTIDE SEQUENCE [LARGE SCALE GENOMIC DNA]</scope>
    <source>
        <strain evidence="3 4">CBS 600.67</strain>
    </source>
</reference>
<dbReference type="Pfam" id="PF25312">
    <property type="entry name" value="Allergen_Asp_f_4"/>
    <property type="match status" value="1"/>
</dbReference>
<keyword evidence="4" id="KW-1185">Reference proteome</keyword>
<evidence type="ECO:0000313" key="4">
    <source>
        <dbReference type="Proteomes" id="UP001610335"/>
    </source>
</evidence>
<protein>
    <recommendedName>
        <fullName evidence="5">Allergen Asp f 4</fullName>
    </recommendedName>
</protein>
<evidence type="ECO:0000313" key="3">
    <source>
        <dbReference type="EMBL" id="KAL2825751.1"/>
    </source>
</evidence>
<evidence type="ECO:0000256" key="1">
    <source>
        <dbReference type="SAM" id="MobiDB-lite"/>
    </source>
</evidence>
<dbReference type="Proteomes" id="UP001610335">
    <property type="component" value="Unassembled WGS sequence"/>
</dbReference>